<reference evidence="1" key="1">
    <citation type="journal article" date="2013" name="J. Plant Res.">
        <title>Effect of fungi and light on seed germination of three Opuntia species from semiarid lands of central Mexico.</title>
        <authorList>
            <person name="Delgado-Sanchez P."/>
            <person name="Jimenez-Bremont J.F."/>
            <person name="Guerrero-Gonzalez Mde L."/>
            <person name="Flores J."/>
        </authorList>
    </citation>
    <scope>NUCLEOTIDE SEQUENCE</scope>
    <source>
        <tissue evidence="1">Cladode</tissue>
    </source>
</reference>
<evidence type="ECO:0000313" key="1">
    <source>
        <dbReference type="EMBL" id="MBA4636548.1"/>
    </source>
</evidence>
<dbReference type="EMBL" id="GISG01100863">
    <property type="protein sequence ID" value="MBA4636548.1"/>
    <property type="molecule type" value="Transcribed_RNA"/>
</dbReference>
<sequence>MYHTSSCPPNGFTVTTPERKNSREEIKWWGSRSGFWIMWIAYWNKIVVFRSIIQDQPLDRDFNVKSNWKNMQTEIRFKRSWQLRSCIKRRHVFLQSTWQSQQHRLSDSSNFIAEYHQAWMNLFVSSIDVI</sequence>
<dbReference type="AlphaFoldDB" id="A0A7C9DEN4"/>
<proteinExistence type="predicted"/>
<reference evidence="1" key="2">
    <citation type="submission" date="2020-07" db="EMBL/GenBank/DDBJ databases">
        <authorList>
            <person name="Vera ALvarez R."/>
            <person name="Arias-Moreno D.M."/>
            <person name="Jimenez-Jacinto V."/>
            <person name="Jimenez-Bremont J.F."/>
            <person name="Swaminathan K."/>
            <person name="Moose S.P."/>
            <person name="Guerrero-Gonzalez M.L."/>
            <person name="Marino-Ramirez L."/>
            <person name="Landsman D."/>
            <person name="Rodriguez-Kessler M."/>
            <person name="Delgado-Sanchez P."/>
        </authorList>
    </citation>
    <scope>NUCLEOTIDE SEQUENCE</scope>
    <source>
        <tissue evidence="1">Cladode</tissue>
    </source>
</reference>
<accession>A0A7C9DEN4</accession>
<protein>
    <submittedName>
        <fullName evidence="1">Uncharacterized protein</fullName>
    </submittedName>
</protein>
<name>A0A7C9DEN4_OPUST</name>
<organism evidence="1">
    <name type="scientific">Opuntia streptacantha</name>
    <name type="common">Prickly pear cactus</name>
    <name type="synonym">Opuntia cardona</name>
    <dbReference type="NCBI Taxonomy" id="393608"/>
    <lineage>
        <taxon>Eukaryota</taxon>
        <taxon>Viridiplantae</taxon>
        <taxon>Streptophyta</taxon>
        <taxon>Embryophyta</taxon>
        <taxon>Tracheophyta</taxon>
        <taxon>Spermatophyta</taxon>
        <taxon>Magnoliopsida</taxon>
        <taxon>eudicotyledons</taxon>
        <taxon>Gunneridae</taxon>
        <taxon>Pentapetalae</taxon>
        <taxon>Caryophyllales</taxon>
        <taxon>Cactineae</taxon>
        <taxon>Cactaceae</taxon>
        <taxon>Opuntioideae</taxon>
        <taxon>Opuntia</taxon>
    </lineage>
</organism>